<protein>
    <submittedName>
        <fullName evidence="9">Multicopper oxidase</fullName>
    </submittedName>
</protein>
<reference evidence="9 10" key="1">
    <citation type="journal article" date="2015" name="Stand. Genomic Sci.">
        <title>Genomic information of the arsenic-resistant bacterium Lysobacter arseniciresistens type strain ZS79(T) and comparison of Lysobacter draft genomes.</title>
        <authorList>
            <person name="Liu L."/>
            <person name="Zhang S."/>
            <person name="Luo M."/>
            <person name="Wang G."/>
        </authorList>
    </citation>
    <scope>NUCLEOTIDE SEQUENCE [LARGE SCALE GENOMIC DNA]</scope>
    <source>
        <strain evidence="9 10">ZS79</strain>
    </source>
</reference>
<gene>
    <name evidence="9" type="ORF">N799_06305</name>
</gene>
<dbReference type="CDD" id="cd13860">
    <property type="entry name" value="CuRO_1_2dMco_1"/>
    <property type="match status" value="1"/>
</dbReference>
<feature type="domain" description="Plastocyanin-like" evidence="7">
    <location>
        <begin position="412"/>
        <end position="521"/>
    </location>
</feature>
<feature type="transmembrane region" description="Helical" evidence="5">
    <location>
        <begin position="113"/>
        <end position="132"/>
    </location>
</feature>
<dbReference type="Pfam" id="PF14342">
    <property type="entry name" value="DUF4396"/>
    <property type="match status" value="1"/>
</dbReference>
<feature type="domain" description="Plastocyanin-like" evidence="6">
    <location>
        <begin position="554"/>
        <end position="657"/>
    </location>
</feature>
<dbReference type="Pfam" id="PF07732">
    <property type="entry name" value="Cu-oxidase_3"/>
    <property type="match status" value="1"/>
</dbReference>
<dbReference type="InterPro" id="IPR011707">
    <property type="entry name" value="Cu-oxidase-like_N"/>
</dbReference>
<dbReference type="GO" id="GO:0016491">
    <property type="term" value="F:oxidoreductase activity"/>
    <property type="evidence" value="ECO:0007669"/>
    <property type="project" value="UniProtKB-KW"/>
</dbReference>
<dbReference type="OrthoDB" id="9757546at2"/>
<keyword evidence="10" id="KW-1185">Reference proteome</keyword>
<keyword evidence="2" id="KW-0560">Oxidoreductase</keyword>
<dbReference type="InterPro" id="IPR025509">
    <property type="entry name" value="DUF4396"/>
</dbReference>
<organism evidence="9 10">
    <name type="scientific">Lysobacter arseniciresistens ZS79</name>
    <dbReference type="NCBI Taxonomy" id="913325"/>
    <lineage>
        <taxon>Bacteria</taxon>
        <taxon>Pseudomonadati</taxon>
        <taxon>Pseudomonadota</taxon>
        <taxon>Gammaproteobacteria</taxon>
        <taxon>Lysobacterales</taxon>
        <taxon>Lysobacteraceae</taxon>
        <taxon>Novilysobacter</taxon>
    </lineage>
</organism>
<dbReference type="Gene3D" id="2.60.40.420">
    <property type="entry name" value="Cupredoxins - blue copper proteins"/>
    <property type="match status" value="1"/>
</dbReference>
<evidence type="ECO:0000256" key="4">
    <source>
        <dbReference type="SAM" id="MobiDB-lite"/>
    </source>
</evidence>
<dbReference type="RefSeq" id="WP_036211320.1">
    <property type="nucleotide sequence ID" value="NZ_AVPT01000016.1"/>
</dbReference>
<dbReference type="InterPro" id="IPR045087">
    <property type="entry name" value="Cu-oxidase_fam"/>
</dbReference>
<keyword evidence="5" id="KW-0472">Membrane</keyword>
<feature type="transmembrane region" description="Helical" evidence="5">
    <location>
        <begin position="153"/>
        <end position="173"/>
    </location>
</feature>
<evidence type="ECO:0000256" key="1">
    <source>
        <dbReference type="ARBA" id="ARBA00022723"/>
    </source>
</evidence>
<feature type="region of interest" description="Disordered" evidence="4">
    <location>
        <begin position="221"/>
        <end position="308"/>
    </location>
</feature>
<name>A0A0A0F058_9GAMM</name>
<feature type="transmembrane region" description="Helical" evidence="5">
    <location>
        <begin position="7"/>
        <end position="26"/>
    </location>
</feature>
<sequence>MLIQPFDIFVHVWLVLAVLSAAYVAWDQFTGNPEPAVMKWGFVLVTLYMGPIGLLLYVMADKEPRPGEHEAFIRPLWKQGVGSTVHCVAGDATGIIVAAVIVALIGLPMWQDLIIEYVAGFLFGLLIFQALFMRRMMGGTYLQNVRRSFLPELISMNCMMAGMAPVMVALMMGRDMRAMWPGEPLFWMVMSIGVIAGFAVAYPVNVWMVARGMKHGLMTERKENEEGNATKAPSTKAGANAGKRGAQPSPGSTGGDSAETAPMPGMDHSAMGKSAGSRMASKAPAKQAGEDSHASHGGSGNTPGDAMKSDVTRPQLFAVTTFTALMLLLGMTFPAAFYNLTLSAHDVGGAIMPPGMIMDNDTPAAAMLDMAAVDPRDVTQTYGLKVRGGRELQPRLENGVKVFDLETSVIRWQILPNIHVNAYAFNGQVPGPTLRFREGDRVRINVTNRLPETTTVHWHGLILPNVMDGPAHVTQEPIENGDIYRYEFTVVQSGTYFYHSHDHVDRQQALGLYGAMLIEPRIADSTLAADHEYTIQLQEWLMREGITYPAMPMEGGMPNYFTINGRAYPSTDTIHMKVGETVKVRFIGSNSGFIHPMHIHGGPFEVVARDGETLAPAARFRADTINIGPGQRYDVIWKALKPGKWMIHCHISHHTTNNNTETDGGGGLMMHIEVAGDPTT</sequence>
<dbReference type="CDD" id="cd04202">
    <property type="entry name" value="CuRO_D2_2dMcoN_like"/>
    <property type="match status" value="1"/>
</dbReference>
<evidence type="ECO:0000256" key="3">
    <source>
        <dbReference type="ARBA" id="ARBA00023008"/>
    </source>
</evidence>
<dbReference type="Proteomes" id="UP000029989">
    <property type="component" value="Unassembled WGS sequence"/>
</dbReference>
<accession>A0A0A0F058</accession>
<keyword evidence="5" id="KW-1133">Transmembrane helix</keyword>
<evidence type="ECO:0000259" key="6">
    <source>
        <dbReference type="Pfam" id="PF07731"/>
    </source>
</evidence>
<feature type="transmembrane region" description="Helical" evidence="5">
    <location>
        <begin position="38"/>
        <end position="60"/>
    </location>
</feature>
<dbReference type="SUPFAM" id="SSF49503">
    <property type="entry name" value="Cupredoxins"/>
    <property type="match status" value="2"/>
</dbReference>
<evidence type="ECO:0000313" key="9">
    <source>
        <dbReference type="EMBL" id="KGM55930.1"/>
    </source>
</evidence>
<comment type="caution">
    <text evidence="9">The sequence shown here is derived from an EMBL/GenBank/DDBJ whole genome shotgun (WGS) entry which is preliminary data.</text>
</comment>
<dbReference type="PANTHER" id="PTHR11709">
    <property type="entry name" value="MULTI-COPPER OXIDASE"/>
    <property type="match status" value="1"/>
</dbReference>
<keyword evidence="1" id="KW-0479">Metal-binding</keyword>
<dbReference type="Pfam" id="PF07731">
    <property type="entry name" value="Cu-oxidase_2"/>
    <property type="match status" value="1"/>
</dbReference>
<proteinExistence type="predicted"/>
<dbReference type="InterPro" id="IPR008972">
    <property type="entry name" value="Cupredoxin"/>
</dbReference>
<evidence type="ECO:0000256" key="2">
    <source>
        <dbReference type="ARBA" id="ARBA00023002"/>
    </source>
</evidence>
<feature type="transmembrane region" description="Helical" evidence="5">
    <location>
        <begin position="185"/>
        <end position="208"/>
    </location>
</feature>
<feature type="domain" description="DUF4396" evidence="8">
    <location>
        <begin position="77"/>
        <end position="214"/>
    </location>
</feature>
<dbReference type="PANTHER" id="PTHR11709:SF394">
    <property type="entry name" value="FI03373P-RELATED"/>
    <property type="match status" value="1"/>
</dbReference>
<dbReference type="EMBL" id="AVPT01000016">
    <property type="protein sequence ID" value="KGM55930.1"/>
    <property type="molecule type" value="Genomic_DNA"/>
</dbReference>
<dbReference type="eggNOG" id="COG2132">
    <property type="taxonomic scope" value="Bacteria"/>
</dbReference>
<keyword evidence="5" id="KW-0812">Transmembrane</keyword>
<evidence type="ECO:0000259" key="8">
    <source>
        <dbReference type="Pfam" id="PF14342"/>
    </source>
</evidence>
<feature type="transmembrane region" description="Helical" evidence="5">
    <location>
        <begin position="81"/>
        <end position="107"/>
    </location>
</feature>
<feature type="transmembrane region" description="Helical" evidence="5">
    <location>
        <begin position="316"/>
        <end position="338"/>
    </location>
</feature>
<dbReference type="STRING" id="913325.N799_06305"/>
<evidence type="ECO:0000259" key="7">
    <source>
        <dbReference type="Pfam" id="PF07732"/>
    </source>
</evidence>
<dbReference type="AlphaFoldDB" id="A0A0A0F058"/>
<dbReference type="GO" id="GO:0005507">
    <property type="term" value="F:copper ion binding"/>
    <property type="evidence" value="ECO:0007669"/>
    <property type="project" value="InterPro"/>
</dbReference>
<evidence type="ECO:0000256" key="5">
    <source>
        <dbReference type="SAM" id="Phobius"/>
    </source>
</evidence>
<evidence type="ECO:0000313" key="10">
    <source>
        <dbReference type="Proteomes" id="UP000029989"/>
    </source>
</evidence>
<dbReference type="InterPro" id="IPR011706">
    <property type="entry name" value="Cu-oxidase_C"/>
</dbReference>
<keyword evidence="3" id="KW-0186">Copper</keyword>